<dbReference type="GO" id="GO:0003677">
    <property type="term" value="F:DNA binding"/>
    <property type="evidence" value="ECO:0007669"/>
    <property type="project" value="InterPro"/>
</dbReference>
<dbReference type="Pfam" id="PF13560">
    <property type="entry name" value="HTH_31"/>
    <property type="match status" value="1"/>
</dbReference>
<protein>
    <submittedName>
        <fullName evidence="2">Helix-turn-helix domain-containing protein</fullName>
    </submittedName>
</protein>
<dbReference type="CDD" id="cd00093">
    <property type="entry name" value="HTH_XRE"/>
    <property type="match status" value="1"/>
</dbReference>
<dbReference type="EMBL" id="VGIR01000040">
    <property type="protein sequence ID" value="MBM3331706.1"/>
    <property type="molecule type" value="Genomic_DNA"/>
</dbReference>
<dbReference type="Proteomes" id="UP000779900">
    <property type="component" value="Unassembled WGS sequence"/>
</dbReference>
<dbReference type="Gene3D" id="1.10.260.40">
    <property type="entry name" value="lambda repressor-like DNA-binding domains"/>
    <property type="match status" value="1"/>
</dbReference>
<dbReference type="InterPro" id="IPR010982">
    <property type="entry name" value="Lambda_DNA-bd_dom_sf"/>
</dbReference>
<evidence type="ECO:0000313" key="2">
    <source>
        <dbReference type="EMBL" id="MBM3331706.1"/>
    </source>
</evidence>
<accession>A0A938BQ11</accession>
<dbReference type="SMART" id="SM00530">
    <property type="entry name" value="HTH_XRE"/>
    <property type="match status" value="1"/>
</dbReference>
<feature type="domain" description="HTH cro/C1-type" evidence="1">
    <location>
        <begin position="19"/>
        <end position="78"/>
    </location>
</feature>
<organism evidence="2 3">
    <name type="scientific">candidate division WOR-3 bacterium</name>
    <dbReference type="NCBI Taxonomy" id="2052148"/>
    <lineage>
        <taxon>Bacteria</taxon>
        <taxon>Bacteria division WOR-3</taxon>
    </lineage>
</organism>
<dbReference type="SUPFAM" id="SSF47413">
    <property type="entry name" value="lambda repressor-like DNA-binding domains"/>
    <property type="match status" value="1"/>
</dbReference>
<name>A0A938BQ11_UNCW3</name>
<reference evidence="2" key="1">
    <citation type="submission" date="2019-03" db="EMBL/GenBank/DDBJ databases">
        <title>Lake Tanganyika Metagenome-Assembled Genomes (MAGs).</title>
        <authorList>
            <person name="Tran P."/>
        </authorList>
    </citation>
    <scope>NUCLEOTIDE SEQUENCE</scope>
    <source>
        <strain evidence="2">K_DeepCast_150m_m2_040</strain>
    </source>
</reference>
<evidence type="ECO:0000259" key="1">
    <source>
        <dbReference type="PROSITE" id="PS50943"/>
    </source>
</evidence>
<gene>
    <name evidence="2" type="ORF">FJY68_07645</name>
</gene>
<comment type="caution">
    <text evidence="2">The sequence shown here is derived from an EMBL/GenBank/DDBJ whole genome shotgun (WGS) entry which is preliminary data.</text>
</comment>
<sequence>MAKQAAENKTAIDGLFPLLRELRTRAGLTQQQIAEATGAGGAHGRKLIARLEAGHVQNPSIRLVLSYLCACKATSEDLTEFLDGYFGSPMPVPTRPIRGPRIPKPRPEDLALLALRKEAAWWNLRRVIEVMLHHELNGLKAKPMSKERKTVADYGRKVFKILYQTRQLRPVLRERRLKRCRAWAERKVVQADVIDYLGRVVTELFNDMETKGELDWLPPTEEAKHLMLLSPRHRIETDYDLCRTEWMARAAKEHEAREEARKPVIEAALAMLRSSGVTGNRIGNYQGIINAFLNVAEATQPGTAARERIIRDIVSGHQQSYIDQALLHRLAELVFSLRA</sequence>
<dbReference type="InterPro" id="IPR001387">
    <property type="entry name" value="Cro/C1-type_HTH"/>
</dbReference>
<evidence type="ECO:0000313" key="3">
    <source>
        <dbReference type="Proteomes" id="UP000779900"/>
    </source>
</evidence>
<dbReference type="PROSITE" id="PS50943">
    <property type="entry name" value="HTH_CROC1"/>
    <property type="match status" value="1"/>
</dbReference>
<proteinExistence type="predicted"/>
<dbReference type="AlphaFoldDB" id="A0A938BQ11"/>